<dbReference type="RefSeq" id="WP_285661908.1">
    <property type="nucleotide sequence ID" value="NZ_BSTX01000001.1"/>
</dbReference>
<dbReference type="Proteomes" id="UP001165079">
    <property type="component" value="Unassembled WGS sequence"/>
</dbReference>
<dbReference type="SUPFAM" id="SSF56112">
    <property type="entry name" value="Protein kinase-like (PK-like)"/>
    <property type="match status" value="1"/>
</dbReference>
<organism evidence="3 4">
    <name type="scientific">Actinorhabdospora filicis</name>
    <dbReference type="NCBI Taxonomy" id="1785913"/>
    <lineage>
        <taxon>Bacteria</taxon>
        <taxon>Bacillati</taxon>
        <taxon>Actinomycetota</taxon>
        <taxon>Actinomycetes</taxon>
        <taxon>Micromonosporales</taxon>
        <taxon>Micromonosporaceae</taxon>
        <taxon>Actinorhabdospora</taxon>
    </lineage>
</organism>
<accession>A0A9W6W288</accession>
<evidence type="ECO:0000313" key="4">
    <source>
        <dbReference type="Proteomes" id="UP001165079"/>
    </source>
</evidence>
<evidence type="ECO:0000259" key="2">
    <source>
        <dbReference type="Pfam" id="PF01636"/>
    </source>
</evidence>
<feature type="domain" description="Aminoglycoside phosphotransferase" evidence="2">
    <location>
        <begin position="62"/>
        <end position="239"/>
    </location>
</feature>
<gene>
    <name evidence="3" type="ORF">Afil01_15540</name>
</gene>
<reference evidence="3" key="1">
    <citation type="submission" date="2023-03" db="EMBL/GenBank/DDBJ databases">
        <title>Actinorhabdospora filicis NBRC 111898.</title>
        <authorList>
            <person name="Ichikawa N."/>
            <person name="Sato H."/>
            <person name="Tonouchi N."/>
        </authorList>
    </citation>
    <scope>NUCLEOTIDE SEQUENCE</scope>
    <source>
        <strain evidence="3">NBRC 111898</strain>
    </source>
</reference>
<evidence type="ECO:0000256" key="1">
    <source>
        <dbReference type="SAM" id="MobiDB-lite"/>
    </source>
</evidence>
<feature type="region of interest" description="Disordered" evidence="1">
    <location>
        <begin position="303"/>
        <end position="331"/>
    </location>
</feature>
<sequence length="331" mass="35674">MGDERTRRAVAAATAAARDLDLTVTDPVVLHDLFSVVVHLAPAPVVARVPTVVPEPLRADTAAQATRMLDELDVVAWLAGRGFPVVAPSPLVPAEPVERDGFAMTFWEHLDVVPGAHPDHLRETAALPGLHAELAGYPRELPLLTSLDDTIPACLTQLRDHPELIHPDELDRARREWDLLAPVVTTRAGLRKEFPGIRLQPIHGDSPVYNVIATTSGNVYADFEMTCLGPVEWDLALSGEEAVDAYDTAAAVLGRPPVDRRLLTVMEAGRMLQVVACLALVPRLPQLADGLAGVLDQWRDSPIAGGLTDEHAEAPEPETEPAKAGTREPFA</sequence>
<dbReference type="InterPro" id="IPR002575">
    <property type="entry name" value="Aminoglycoside_PTrfase"/>
</dbReference>
<dbReference type="AlphaFoldDB" id="A0A9W6W288"/>
<evidence type="ECO:0000313" key="3">
    <source>
        <dbReference type="EMBL" id="GLZ76747.1"/>
    </source>
</evidence>
<proteinExistence type="predicted"/>
<protein>
    <recommendedName>
        <fullName evidence="2">Aminoglycoside phosphotransferase domain-containing protein</fullName>
    </recommendedName>
</protein>
<dbReference type="InterPro" id="IPR011009">
    <property type="entry name" value="Kinase-like_dom_sf"/>
</dbReference>
<comment type="caution">
    <text evidence="3">The sequence shown here is derived from an EMBL/GenBank/DDBJ whole genome shotgun (WGS) entry which is preliminary data.</text>
</comment>
<keyword evidence="4" id="KW-1185">Reference proteome</keyword>
<name>A0A9W6W288_9ACTN</name>
<dbReference type="Pfam" id="PF01636">
    <property type="entry name" value="APH"/>
    <property type="match status" value="1"/>
</dbReference>
<dbReference type="EMBL" id="BSTX01000001">
    <property type="protein sequence ID" value="GLZ76747.1"/>
    <property type="molecule type" value="Genomic_DNA"/>
</dbReference>